<evidence type="ECO:0000256" key="10">
    <source>
        <dbReference type="ARBA" id="ARBA00030772"/>
    </source>
</evidence>
<name>A0ABT0GF37_9GAMM</name>
<comment type="similarity">
    <text evidence="2">Belongs to the GSP N family.</text>
</comment>
<keyword evidence="6" id="KW-0997">Cell inner membrane</keyword>
<evidence type="ECO:0000256" key="1">
    <source>
        <dbReference type="ARBA" id="ARBA00004533"/>
    </source>
</evidence>
<keyword evidence="7" id="KW-0812">Transmembrane</keyword>
<evidence type="ECO:0000256" key="9">
    <source>
        <dbReference type="ARBA" id="ARBA00023136"/>
    </source>
</evidence>
<keyword evidence="12" id="KW-1185">Reference proteome</keyword>
<sequence length="254" mass="26710">MKFIKALLLVILLLLALAALAIFLFPASTAISWMGGRLGPVQLEEVGGTIWDGHAGRATAFGEDLGRLRWTASPISALRAAPRVNLELEGERYQGSTLAVLHGALSMDLADAKFRFPAEKLRPALDVPGLVPTGTVEVDLPSANIVGGYPRSLRGEAIWRDAAVAGEAAAALGDIKAEFRTTADGAITGVISDLGGPLKVEGSFRFALTGYEAEALLTPRGSNLALDKALNHIGERQPDGSAYLTITGSMLPIR</sequence>
<protein>
    <recommendedName>
        <fullName evidence="3">Type II secretion system protein N</fullName>
    </recommendedName>
    <alternativeName>
        <fullName evidence="10">General secretion pathway protein N</fullName>
    </alternativeName>
</protein>
<keyword evidence="9" id="KW-0472">Membrane</keyword>
<evidence type="ECO:0000256" key="2">
    <source>
        <dbReference type="ARBA" id="ARBA00007208"/>
    </source>
</evidence>
<proteinExistence type="inferred from homology"/>
<evidence type="ECO:0000256" key="8">
    <source>
        <dbReference type="ARBA" id="ARBA00022927"/>
    </source>
</evidence>
<reference evidence="11" key="1">
    <citation type="submission" date="2022-04" db="EMBL/GenBank/DDBJ databases">
        <title>Lysobacter sp. CAU 1642 isolated from sea sand.</title>
        <authorList>
            <person name="Kim W."/>
        </authorList>
    </citation>
    <scope>NUCLEOTIDE SEQUENCE</scope>
    <source>
        <strain evidence="11">CAU 1642</strain>
    </source>
</reference>
<dbReference type="InterPro" id="IPR022792">
    <property type="entry name" value="T2SS_protein-GspN"/>
</dbReference>
<evidence type="ECO:0000256" key="6">
    <source>
        <dbReference type="ARBA" id="ARBA00022519"/>
    </source>
</evidence>
<comment type="caution">
    <text evidence="11">The sequence shown here is derived from an EMBL/GenBank/DDBJ whole genome shotgun (WGS) entry which is preliminary data.</text>
</comment>
<evidence type="ECO:0000256" key="7">
    <source>
        <dbReference type="ARBA" id="ARBA00022692"/>
    </source>
</evidence>
<dbReference type="Proteomes" id="UP001431449">
    <property type="component" value="Unassembled WGS sequence"/>
</dbReference>
<evidence type="ECO:0000313" key="11">
    <source>
        <dbReference type="EMBL" id="MCK7592784.1"/>
    </source>
</evidence>
<evidence type="ECO:0000256" key="5">
    <source>
        <dbReference type="ARBA" id="ARBA00022475"/>
    </source>
</evidence>
<evidence type="ECO:0000256" key="4">
    <source>
        <dbReference type="ARBA" id="ARBA00022448"/>
    </source>
</evidence>
<keyword evidence="4" id="KW-0813">Transport</keyword>
<comment type="subcellular location">
    <subcellularLocation>
        <location evidence="1">Cell inner membrane</location>
    </subcellularLocation>
</comment>
<evidence type="ECO:0000313" key="12">
    <source>
        <dbReference type="Proteomes" id="UP001431449"/>
    </source>
</evidence>
<keyword evidence="5" id="KW-1003">Cell membrane</keyword>
<keyword evidence="8" id="KW-0653">Protein transport</keyword>
<accession>A0ABT0GF37</accession>
<gene>
    <name evidence="11" type="ORF">M0G41_03770</name>
</gene>
<dbReference type="Pfam" id="PF01203">
    <property type="entry name" value="T2SSN"/>
    <property type="match status" value="1"/>
</dbReference>
<dbReference type="EMBL" id="JALNMH010000002">
    <property type="protein sequence ID" value="MCK7592784.1"/>
    <property type="molecule type" value="Genomic_DNA"/>
</dbReference>
<dbReference type="RefSeq" id="WP_248205181.1">
    <property type="nucleotide sequence ID" value="NZ_JALNMH010000002.1"/>
</dbReference>
<evidence type="ECO:0000256" key="3">
    <source>
        <dbReference type="ARBA" id="ARBA00021563"/>
    </source>
</evidence>
<organism evidence="11 12">
    <name type="scientific">Pseudomarimonas salicorniae</name>
    <dbReference type="NCBI Taxonomy" id="2933270"/>
    <lineage>
        <taxon>Bacteria</taxon>
        <taxon>Pseudomonadati</taxon>
        <taxon>Pseudomonadota</taxon>
        <taxon>Gammaproteobacteria</taxon>
        <taxon>Lysobacterales</taxon>
        <taxon>Lysobacteraceae</taxon>
        <taxon>Pseudomarimonas</taxon>
    </lineage>
</organism>